<keyword evidence="2" id="KW-1185">Reference proteome</keyword>
<proteinExistence type="predicted"/>
<dbReference type="AlphaFoldDB" id="F2Q1X1"/>
<dbReference type="EMBL" id="DS995773">
    <property type="protein sequence ID" value="EGE08139.1"/>
    <property type="molecule type" value="Genomic_DNA"/>
</dbReference>
<protein>
    <submittedName>
        <fullName evidence="1">Uncharacterized protein</fullName>
    </submittedName>
</protein>
<reference evidence="2" key="1">
    <citation type="journal article" date="2012" name="MBio">
        <title>Comparative genome analysis of Trichophyton rubrum and related dermatophytes reveals candidate genes involved in infection.</title>
        <authorList>
            <person name="Martinez D.A."/>
            <person name="Oliver B.G."/>
            <person name="Graeser Y."/>
            <person name="Goldberg J.M."/>
            <person name="Li W."/>
            <person name="Martinez-Rossi N.M."/>
            <person name="Monod M."/>
            <person name="Shelest E."/>
            <person name="Barton R.C."/>
            <person name="Birch E."/>
            <person name="Brakhage A.A."/>
            <person name="Chen Z."/>
            <person name="Gurr S.J."/>
            <person name="Heiman D."/>
            <person name="Heitman J."/>
            <person name="Kosti I."/>
            <person name="Rossi A."/>
            <person name="Saif S."/>
            <person name="Samalova M."/>
            <person name="Saunders C.W."/>
            <person name="Shea T."/>
            <person name="Summerbell R.C."/>
            <person name="Xu J."/>
            <person name="Young S."/>
            <person name="Zeng Q."/>
            <person name="Birren B.W."/>
            <person name="Cuomo C.A."/>
            <person name="White T.C."/>
        </authorList>
    </citation>
    <scope>NUCLEOTIDE SEQUENCE [LARGE SCALE GENOMIC DNA]</scope>
    <source>
        <strain evidence="2">ATCC MYA-4606 / CBS 127.97</strain>
    </source>
</reference>
<organism evidence="1 2">
    <name type="scientific">Trichophyton equinum (strain ATCC MYA-4606 / CBS 127.97)</name>
    <name type="common">Horse ringworm fungus</name>
    <dbReference type="NCBI Taxonomy" id="559882"/>
    <lineage>
        <taxon>Eukaryota</taxon>
        <taxon>Fungi</taxon>
        <taxon>Dikarya</taxon>
        <taxon>Ascomycota</taxon>
        <taxon>Pezizomycotina</taxon>
        <taxon>Eurotiomycetes</taxon>
        <taxon>Eurotiomycetidae</taxon>
        <taxon>Onygenales</taxon>
        <taxon>Arthrodermataceae</taxon>
        <taxon>Trichophyton</taxon>
    </lineage>
</organism>
<dbReference type="VEuPathDB" id="FungiDB:TEQG_06890"/>
<accession>F2Q1X1</accession>
<sequence length="122" mass="13517">MAGSLIFLVCTATDWTYPTQNVIFFLSRVPLAKTAHGTLLFLGSVEIPQLGLPVTMHGINERAWEDLMGCKIKKYHHDRIYKPMDNHVDADADADADGVVVVAVVVVVVVLYSVDEDEVEEM</sequence>
<dbReference type="Proteomes" id="UP000009169">
    <property type="component" value="Unassembled WGS sequence"/>
</dbReference>
<evidence type="ECO:0000313" key="1">
    <source>
        <dbReference type="EMBL" id="EGE08139.1"/>
    </source>
</evidence>
<dbReference type="HOGENOM" id="CLU_2028358_0_0_1"/>
<evidence type="ECO:0000313" key="2">
    <source>
        <dbReference type="Proteomes" id="UP000009169"/>
    </source>
</evidence>
<gene>
    <name evidence="1" type="ORF">TEQG_06890</name>
</gene>
<name>F2Q1X1_TRIEC</name>